<evidence type="ECO:0000313" key="2">
    <source>
        <dbReference type="EMBL" id="MFB2893407.1"/>
    </source>
</evidence>
<sequence>MTLERSIAASFSMDEATWERHANPWSVWTRFSVLPLLILAIWSRVWLGWWCLIPVTIVIGWMWLNPRIFPKPSSTNNWASKAVLGERVWLNRDNVPVPKHHQRIPNILSAVSTSGVIFLIWGLADLNIWPTLLGVTLVYLGKLWFIDRMVWLYEDMKDVQPEYHNWLY</sequence>
<keyword evidence="1" id="KW-0472">Membrane</keyword>
<name>A0ABV4XNW8_9CYAN</name>
<accession>A0ABV4XNW8</accession>
<dbReference type="Proteomes" id="UP001576784">
    <property type="component" value="Unassembled WGS sequence"/>
</dbReference>
<feature type="transmembrane region" description="Helical" evidence="1">
    <location>
        <begin position="128"/>
        <end position="146"/>
    </location>
</feature>
<organism evidence="2 3">
    <name type="scientific">Floridaenema flaviceps BLCC-F50</name>
    <dbReference type="NCBI Taxonomy" id="3153642"/>
    <lineage>
        <taxon>Bacteria</taxon>
        <taxon>Bacillati</taxon>
        <taxon>Cyanobacteriota</taxon>
        <taxon>Cyanophyceae</taxon>
        <taxon>Oscillatoriophycideae</taxon>
        <taxon>Aerosakkonematales</taxon>
        <taxon>Aerosakkonemataceae</taxon>
        <taxon>Floridanema</taxon>
        <taxon>Floridanema flaviceps</taxon>
    </lineage>
</organism>
<dbReference type="Pfam" id="PF20358">
    <property type="entry name" value="DUF6653"/>
    <property type="match status" value="1"/>
</dbReference>
<proteinExistence type="predicted"/>
<reference evidence="2 3" key="1">
    <citation type="submission" date="2024-09" db="EMBL/GenBank/DDBJ databases">
        <title>Floridaenema gen nov. (Aerosakkonemataceae, Aerosakkonematales ord. nov., Cyanobacteria) from benthic tropical and subtropical fresh waters, with the description of four new species.</title>
        <authorList>
            <person name="Moretto J.A."/>
            <person name="Berthold D.E."/>
            <person name="Lefler F.W."/>
            <person name="Huang I.-S."/>
            <person name="Laughinghouse H. IV."/>
        </authorList>
    </citation>
    <scope>NUCLEOTIDE SEQUENCE [LARGE SCALE GENOMIC DNA]</scope>
    <source>
        <strain evidence="2 3">BLCC-F50</strain>
    </source>
</reference>
<evidence type="ECO:0000256" key="1">
    <source>
        <dbReference type="SAM" id="Phobius"/>
    </source>
</evidence>
<dbReference type="EMBL" id="JBHFNR010000075">
    <property type="protein sequence ID" value="MFB2893407.1"/>
    <property type="molecule type" value="Genomic_DNA"/>
</dbReference>
<evidence type="ECO:0000313" key="3">
    <source>
        <dbReference type="Proteomes" id="UP001576784"/>
    </source>
</evidence>
<feature type="transmembrane region" description="Helical" evidence="1">
    <location>
        <begin position="47"/>
        <end position="64"/>
    </location>
</feature>
<dbReference type="RefSeq" id="WP_413263068.1">
    <property type="nucleotide sequence ID" value="NZ_JBHFNR010000075.1"/>
</dbReference>
<gene>
    <name evidence="2" type="ORF">ACE1CI_10880</name>
</gene>
<dbReference type="InterPro" id="IPR046595">
    <property type="entry name" value="DUF6653"/>
</dbReference>
<comment type="caution">
    <text evidence="2">The sequence shown here is derived from an EMBL/GenBank/DDBJ whole genome shotgun (WGS) entry which is preliminary data.</text>
</comment>
<keyword evidence="1" id="KW-1133">Transmembrane helix</keyword>
<keyword evidence="3" id="KW-1185">Reference proteome</keyword>
<protein>
    <submittedName>
        <fullName evidence="2">DUF6653 family protein</fullName>
    </submittedName>
</protein>
<keyword evidence="1" id="KW-0812">Transmembrane</keyword>